<gene>
    <name evidence="2" type="ORF">L210DRAFT_962336</name>
</gene>
<keyword evidence="3" id="KW-1185">Reference proteome</keyword>
<proteinExistence type="predicted"/>
<feature type="compositionally biased region" description="Polar residues" evidence="1">
    <location>
        <begin position="294"/>
        <end position="303"/>
    </location>
</feature>
<evidence type="ECO:0000313" key="2">
    <source>
        <dbReference type="EMBL" id="KAF8424997.1"/>
    </source>
</evidence>
<reference evidence="2" key="1">
    <citation type="submission" date="2019-10" db="EMBL/GenBank/DDBJ databases">
        <authorList>
            <consortium name="DOE Joint Genome Institute"/>
            <person name="Kuo A."/>
            <person name="Miyauchi S."/>
            <person name="Kiss E."/>
            <person name="Drula E."/>
            <person name="Kohler A."/>
            <person name="Sanchez-Garcia M."/>
            <person name="Andreopoulos B."/>
            <person name="Barry K.W."/>
            <person name="Bonito G."/>
            <person name="Buee M."/>
            <person name="Carver A."/>
            <person name="Chen C."/>
            <person name="Cichocki N."/>
            <person name="Clum A."/>
            <person name="Culley D."/>
            <person name="Crous P.W."/>
            <person name="Fauchery L."/>
            <person name="Girlanda M."/>
            <person name="Hayes R."/>
            <person name="Keri Z."/>
            <person name="LaButti K."/>
            <person name="Lipzen A."/>
            <person name="Lombard V."/>
            <person name="Magnuson J."/>
            <person name="Maillard F."/>
            <person name="Morin E."/>
            <person name="Murat C."/>
            <person name="Nolan M."/>
            <person name="Ohm R."/>
            <person name="Pangilinan J."/>
            <person name="Pereira M."/>
            <person name="Perotto S."/>
            <person name="Peter M."/>
            <person name="Riley R."/>
            <person name="Sitrit Y."/>
            <person name="Stielow B."/>
            <person name="Szollosi G."/>
            <person name="Zifcakova L."/>
            <person name="Stursova M."/>
            <person name="Spatafora J.W."/>
            <person name="Tedersoo L."/>
            <person name="Vaario L.-M."/>
            <person name="Yamada A."/>
            <person name="Yan M."/>
            <person name="Wang P."/>
            <person name="Xu J."/>
            <person name="Bruns T."/>
            <person name="Baldrian P."/>
            <person name="Vilgalys R."/>
            <person name="Henrissat B."/>
            <person name="Grigoriev I.V."/>
            <person name="Hibbett D."/>
            <person name="Nagy L.G."/>
            <person name="Martin F.M."/>
        </authorList>
    </citation>
    <scope>NUCLEOTIDE SEQUENCE</scope>
    <source>
        <strain evidence="2">BED1</strain>
    </source>
</reference>
<organism evidence="2 3">
    <name type="scientific">Boletus edulis BED1</name>
    <dbReference type="NCBI Taxonomy" id="1328754"/>
    <lineage>
        <taxon>Eukaryota</taxon>
        <taxon>Fungi</taxon>
        <taxon>Dikarya</taxon>
        <taxon>Basidiomycota</taxon>
        <taxon>Agaricomycotina</taxon>
        <taxon>Agaricomycetes</taxon>
        <taxon>Agaricomycetidae</taxon>
        <taxon>Boletales</taxon>
        <taxon>Boletineae</taxon>
        <taxon>Boletaceae</taxon>
        <taxon>Boletoideae</taxon>
        <taxon>Boletus</taxon>
    </lineage>
</organism>
<name>A0AAD4G8D0_BOLED</name>
<dbReference type="EMBL" id="WHUW01000099">
    <property type="protein sequence ID" value="KAF8424997.1"/>
    <property type="molecule type" value="Genomic_DNA"/>
</dbReference>
<reference evidence="2" key="2">
    <citation type="journal article" date="2020" name="Nat. Commun.">
        <title>Large-scale genome sequencing of mycorrhizal fungi provides insights into the early evolution of symbiotic traits.</title>
        <authorList>
            <person name="Miyauchi S."/>
            <person name="Kiss E."/>
            <person name="Kuo A."/>
            <person name="Drula E."/>
            <person name="Kohler A."/>
            <person name="Sanchez-Garcia M."/>
            <person name="Morin E."/>
            <person name="Andreopoulos B."/>
            <person name="Barry K.W."/>
            <person name="Bonito G."/>
            <person name="Buee M."/>
            <person name="Carver A."/>
            <person name="Chen C."/>
            <person name="Cichocki N."/>
            <person name="Clum A."/>
            <person name="Culley D."/>
            <person name="Crous P.W."/>
            <person name="Fauchery L."/>
            <person name="Girlanda M."/>
            <person name="Hayes R.D."/>
            <person name="Keri Z."/>
            <person name="LaButti K."/>
            <person name="Lipzen A."/>
            <person name="Lombard V."/>
            <person name="Magnuson J."/>
            <person name="Maillard F."/>
            <person name="Murat C."/>
            <person name="Nolan M."/>
            <person name="Ohm R.A."/>
            <person name="Pangilinan J."/>
            <person name="Pereira M.F."/>
            <person name="Perotto S."/>
            <person name="Peter M."/>
            <person name="Pfister S."/>
            <person name="Riley R."/>
            <person name="Sitrit Y."/>
            <person name="Stielow J.B."/>
            <person name="Szollosi G."/>
            <person name="Zifcakova L."/>
            <person name="Stursova M."/>
            <person name="Spatafora J.W."/>
            <person name="Tedersoo L."/>
            <person name="Vaario L.M."/>
            <person name="Yamada A."/>
            <person name="Yan M."/>
            <person name="Wang P."/>
            <person name="Xu J."/>
            <person name="Bruns T."/>
            <person name="Baldrian P."/>
            <person name="Vilgalys R."/>
            <person name="Dunand C."/>
            <person name="Henrissat B."/>
            <person name="Grigoriev I.V."/>
            <person name="Hibbett D."/>
            <person name="Nagy L.G."/>
            <person name="Martin F.M."/>
        </authorList>
    </citation>
    <scope>NUCLEOTIDE SEQUENCE</scope>
    <source>
        <strain evidence="2">BED1</strain>
    </source>
</reference>
<dbReference type="Proteomes" id="UP001194468">
    <property type="component" value="Unassembled WGS sequence"/>
</dbReference>
<comment type="caution">
    <text evidence="2">The sequence shown here is derived from an EMBL/GenBank/DDBJ whole genome shotgun (WGS) entry which is preliminary data.</text>
</comment>
<sequence>MSAAEIRKNLNNPALGIYIGKPGLPANSLFFLGGPNGNILISALSHDELILRGVFQINRSDCFLSPDGAFQPTNQFESKFEDVKLSCKLTVPHHDDFKFLSQDSDVICKNIKGFEALIQKGKDDTSISSMQATGGWVRIKMVHPLFLKHKESEGNTPSDSAEISDETNDADLSVELGDDFSIKNWPVSTRCQPLLDKLVSAGTHSINPLPVYDIDHTPVPPRKYKDKLPGAIVLASLAFTHFHVKSNQRHIFNTVCRELLILRDADDLPSSPYKKRRFGRGPLMDNEDDIAPVTASSSQSMPC</sequence>
<feature type="region of interest" description="Disordered" evidence="1">
    <location>
        <begin position="273"/>
        <end position="303"/>
    </location>
</feature>
<protein>
    <submittedName>
        <fullName evidence="2">Uncharacterized protein</fullName>
    </submittedName>
</protein>
<dbReference type="AlphaFoldDB" id="A0AAD4G8D0"/>
<evidence type="ECO:0000256" key="1">
    <source>
        <dbReference type="SAM" id="MobiDB-lite"/>
    </source>
</evidence>
<evidence type="ECO:0000313" key="3">
    <source>
        <dbReference type="Proteomes" id="UP001194468"/>
    </source>
</evidence>
<accession>A0AAD4G8D0</accession>